<keyword evidence="7" id="KW-0456">Lyase</keyword>
<keyword evidence="3" id="KW-0227">DNA damage</keyword>
<dbReference type="HOGENOM" id="CLU_038423_1_3_11"/>
<comment type="catalytic activity">
    <reaction evidence="1">
        <text>Hydrolysis of DNA containing ring-opened 7-methylguanine residues, releasing 2,6-diamino-4-hydroxy-5-(N-methyl)formamidopyrimidine.</text>
        <dbReference type="EC" id="3.2.2.23"/>
    </reaction>
</comment>
<dbReference type="SUPFAM" id="SSF81624">
    <property type="entry name" value="N-terminal domain of MutM-like DNA repair proteins"/>
    <property type="match status" value="1"/>
</dbReference>
<dbReference type="GO" id="GO:0034039">
    <property type="term" value="F:8-oxo-7,8-dihydroguanine DNA N-glycosylase activity"/>
    <property type="evidence" value="ECO:0007669"/>
    <property type="project" value="TreeGrafter"/>
</dbReference>
<dbReference type="eggNOG" id="COG0266">
    <property type="taxonomic scope" value="Bacteria"/>
</dbReference>
<dbReference type="OrthoDB" id="9800855at2"/>
<name>R4Z5W4_9ACTN</name>
<dbReference type="Pfam" id="PF06831">
    <property type="entry name" value="H2TH"/>
    <property type="match status" value="1"/>
</dbReference>
<evidence type="ECO:0000256" key="5">
    <source>
        <dbReference type="ARBA" id="ARBA00023125"/>
    </source>
</evidence>
<evidence type="ECO:0000256" key="2">
    <source>
        <dbReference type="ARBA" id="ARBA00009409"/>
    </source>
</evidence>
<dbReference type="EMBL" id="CANL01000027">
    <property type="protein sequence ID" value="CCM64037.1"/>
    <property type="molecule type" value="Genomic_DNA"/>
</dbReference>
<dbReference type="SUPFAM" id="SSF46946">
    <property type="entry name" value="S13-like H2TH domain"/>
    <property type="match status" value="1"/>
</dbReference>
<evidence type="ECO:0000256" key="3">
    <source>
        <dbReference type="ARBA" id="ARBA00022763"/>
    </source>
</evidence>
<dbReference type="EC" id="3.2.2.23" evidence="12"/>
<dbReference type="GO" id="GO:0008270">
    <property type="term" value="F:zinc ion binding"/>
    <property type="evidence" value="ECO:0007669"/>
    <property type="project" value="InterPro"/>
</dbReference>
<dbReference type="Pfam" id="PF01149">
    <property type="entry name" value="Fapy_DNA_glyco"/>
    <property type="match status" value="1"/>
</dbReference>
<proteinExistence type="inferred from homology"/>
<evidence type="ECO:0000256" key="9">
    <source>
        <dbReference type="ARBA" id="ARBA00023295"/>
    </source>
</evidence>
<dbReference type="SMART" id="SM00898">
    <property type="entry name" value="Fapy_DNA_glyco"/>
    <property type="match status" value="1"/>
</dbReference>
<dbReference type="SMART" id="SM01232">
    <property type="entry name" value="H2TH"/>
    <property type="match status" value="1"/>
</dbReference>
<feature type="region of interest" description="Disordered" evidence="10">
    <location>
        <begin position="1"/>
        <end position="23"/>
    </location>
</feature>
<protein>
    <submittedName>
        <fullName evidence="12">Putative DNA-formamidopyrimidine glycosylase</fullName>
        <ecNumber evidence="12">3.2.2.23</ecNumber>
    </submittedName>
</protein>
<dbReference type="InterPro" id="IPR015886">
    <property type="entry name" value="H2TH_FPG"/>
</dbReference>
<evidence type="ECO:0000256" key="7">
    <source>
        <dbReference type="ARBA" id="ARBA00023239"/>
    </source>
</evidence>
<comment type="caution">
    <text evidence="12">The sequence shown here is derived from an EMBL/GenBank/DDBJ whole genome shotgun (WGS) entry which is preliminary data.</text>
</comment>
<dbReference type="GO" id="GO:0003906">
    <property type="term" value="F:DNA-(apurinic or apyrimidinic site) endonuclease activity"/>
    <property type="evidence" value="ECO:0007669"/>
    <property type="project" value="InterPro"/>
</dbReference>
<dbReference type="Gene3D" id="1.10.8.50">
    <property type="match status" value="1"/>
</dbReference>
<evidence type="ECO:0000256" key="8">
    <source>
        <dbReference type="ARBA" id="ARBA00023268"/>
    </source>
</evidence>
<dbReference type="PROSITE" id="PS51068">
    <property type="entry name" value="FPG_CAT"/>
    <property type="match status" value="1"/>
</dbReference>
<feature type="compositionally biased region" description="Basic and acidic residues" evidence="10">
    <location>
        <begin position="114"/>
        <end position="125"/>
    </location>
</feature>
<dbReference type="PANTHER" id="PTHR22993:SF9">
    <property type="entry name" value="FORMAMIDOPYRIMIDINE-DNA GLYCOSYLASE"/>
    <property type="match status" value="1"/>
</dbReference>
<keyword evidence="8" id="KW-0511">Multifunctional enzyme</keyword>
<evidence type="ECO:0000256" key="10">
    <source>
        <dbReference type="SAM" id="MobiDB-lite"/>
    </source>
</evidence>
<dbReference type="InterPro" id="IPR012319">
    <property type="entry name" value="FPG_cat"/>
</dbReference>
<feature type="region of interest" description="Disordered" evidence="10">
    <location>
        <begin position="114"/>
        <end position="138"/>
    </location>
</feature>
<gene>
    <name evidence="12" type="ORF">BN381_330022</name>
</gene>
<reference evidence="12 13" key="1">
    <citation type="journal article" date="2013" name="ISME J.">
        <title>Metabolic model for the filamentous 'Candidatus Microthrix parvicella' based on genomic and metagenomic analyses.</title>
        <authorList>
            <person name="Jon McIlroy S."/>
            <person name="Kristiansen R."/>
            <person name="Albertsen M."/>
            <person name="Michael Karst S."/>
            <person name="Rossetti S."/>
            <person name="Lund Nielsen J."/>
            <person name="Tandoi V."/>
            <person name="James Seviour R."/>
            <person name="Nielsen P.H."/>
        </authorList>
    </citation>
    <scope>NUCLEOTIDE SEQUENCE [LARGE SCALE GENOMIC DNA]</scope>
    <source>
        <strain evidence="12 13">RN1</strain>
    </source>
</reference>
<evidence type="ECO:0000256" key="1">
    <source>
        <dbReference type="ARBA" id="ARBA00001668"/>
    </source>
</evidence>
<keyword evidence="9 12" id="KW-0326">Glycosidase</keyword>
<evidence type="ECO:0000313" key="13">
    <source>
        <dbReference type="Proteomes" id="UP000018291"/>
    </source>
</evidence>
<sequence>MPASISTREAIATPGSGTIPAPSSIERRPMELPEYEVIRRDLEREAGGKKIVSIEVHKKKLLVDTTAAALTEGTDGVKVSNVERLGPYLVFRLATGNAMVIRLGNGAWVRKNIPEKAKSKSRKTDSSPPRPEPEPDMVISFSQGKPIRLNDPENTSEVRLLAQDDLLGLPDAGNLGMDVVATPVSWVAFGDALLRRSGKLKSIMMDQSFLVGIGPIYSDEILYTAGLRFDRNPASLSAQEVRRLYRAVVETMHDAIKYGGTAVDDPPFEDLSGKTGGYGEYLAVYRKDGLMSPRARGPVVKRRYGHGWTYYCEQTQV</sequence>
<organism evidence="12 13">
    <name type="scientific">Candidatus Neomicrothrix parvicella RN1</name>
    <dbReference type="NCBI Taxonomy" id="1229780"/>
    <lineage>
        <taxon>Bacteria</taxon>
        <taxon>Bacillati</taxon>
        <taxon>Actinomycetota</taxon>
        <taxon>Acidimicrobiia</taxon>
        <taxon>Acidimicrobiales</taxon>
        <taxon>Microthrixaceae</taxon>
        <taxon>Candidatus Neomicrothrix</taxon>
    </lineage>
</organism>
<accession>R4Z5W4</accession>
<evidence type="ECO:0000259" key="11">
    <source>
        <dbReference type="PROSITE" id="PS51068"/>
    </source>
</evidence>
<dbReference type="GO" id="GO:0003684">
    <property type="term" value="F:damaged DNA binding"/>
    <property type="evidence" value="ECO:0007669"/>
    <property type="project" value="InterPro"/>
</dbReference>
<dbReference type="Gene3D" id="3.20.190.10">
    <property type="entry name" value="MutM-like, N-terminal"/>
    <property type="match status" value="1"/>
</dbReference>
<dbReference type="GO" id="GO:0016829">
    <property type="term" value="F:lyase activity"/>
    <property type="evidence" value="ECO:0007669"/>
    <property type="project" value="UniProtKB-KW"/>
</dbReference>
<dbReference type="AlphaFoldDB" id="R4Z5W4"/>
<feature type="domain" description="Formamidopyrimidine-DNA glycosylase catalytic" evidence="11">
    <location>
        <begin position="30"/>
        <end position="156"/>
    </location>
</feature>
<dbReference type="Proteomes" id="UP000018291">
    <property type="component" value="Unassembled WGS sequence"/>
</dbReference>
<dbReference type="STRING" id="1229780.BN381_330022"/>
<keyword evidence="5" id="KW-0238">DNA-binding</keyword>
<evidence type="ECO:0000256" key="4">
    <source>
        <dbReference type="ARBA" id="ARBA00022801"/>
    </source>
</evidence>
<dbReference type="InterPro" id="IPR035937">
    <property type="entry name" value="FPG_N"/>
</dbReference>
<dbReference type="PANTHER" id="PTHR22993">
    <property type="entry name" value="FORMAMIDOPYRIMIDINE-DNA GLYCOSYLASE"/>
    <property type="match status" value="1"/>
</dbReference>
<comment type="similarity">
    <text evidence="2">Belongs to the FPG family.</text>
</comment>
<keyword evidence="13" id="KW-1185">Reference proteome</keyword>
<evidence type="ECO:0000256" key="6">
    <source>
        <dbReference type="ARBA" id="ARBA00023204"/>
    </source>
</evidence>
<evidence type="ECO:0000313" key="12">
    <source>
        <dbReference type="EMBL" id="CCM64037.1"/>
    </source>
</evidence>
<dbReference type="GO" id="GO:0006284">
    <property type="term" value="P:base-excision repair"/>
    <property type="evidence" value="ECO:0007669"/>
    <property type="project" value="InterPro"/>
</dbReference>
<keyword evidence="6" id="KW-0234">DNA repair</keyword>
<keyword evidence="4 12" id="KW-0378">Hydrolase</keyword>
<dbReference type="InterPro" id="IPR010979">
    <property type="entry name" value="Ribosomal_uS13-like_H2TH"/>
</dbReference>